<dbReference type="RefSeq" id="WP_091643593.1">
    <property type="nucleotide sequence ID" value="NZ_FOEG01000004.1"/>
</dbReference>
<dbReference type="InterPro" id="IPR011006">
    <property type="entry name" value="CheY-like_superfamily"/>
</dbReference>
<dbReference type="SMART" id="SM00448">
    <property type="entry name" value="REC"/>
    <property type="match status" value="2"/>
</dbReference>
<dbReference type="Proteomes" id="UP000199657">
    <property type="component" value="Unassembled WGS sequence"/>
</dbReference>
<name>A0A1H8TKG1_9GAMM</name>
<protein>
    <recommendedName>
        <fullName evidence="2">diguanylate cyclase</fullName>
        <ecNumber evidence="2">2.7.7.65</ecNumber>
    </recommendedName>
</protein>
<evidence type="ECO:0000313" key="7">
    <source>
        <dbReference type="EMBL" id="SEO90978.1"/>
    </source>
</evidence>
<feature type="domain" description="GGDEF" evidence="6">
    <location>
        <begin position="398"/>
        <end position="528"/>
    </location>
</feature>
<dbReference type="OrthoDB" id="9812260at2"/>
<evidence type="ECO:0000259" key="6">
    <source>
        <dbReference type="PROSITE" id="PS50887"/>
    </source>
</evidence>
<accession>A0A1H8TKG1</accession>
<dbReference type="PROSITE" id="PS50110">
    <property type="entry name" value="RESPONSE_REGULATORY"/>
    <property type="match status" value="2"/>
</dbReference>
<dbReference type="GO" id="GO:0000160">
    <property type="term" value="P:phosphorelay signal transduction system"/>
    <property type="evidence" value="ECO:0007669"/>
    <property type="project" value="InterPro"/>
</dbReference>
<evidence type="ECO:0000256" key="4">
    <source>
        <dbReference type="PROSITE-ProRule" id="PRU00169"/>
    </source>
</evidence>
<gene>
    <name evidence="7" type="ORF">SAMN04488052_104238</name>
</gene>
<dbReference type="AlphaFoldDB" id="A0A1H8TKG1"/>
<dbReference type="GO" id="GO:0005886">
    <property type="term" value="C:plasma membrane"/>
    <property type="evidence" value="ECO:0007669"/>
    <property type="project" value="TreeGrafter"/>
</dbReference>
<dbReference type="Pfam" id="PF00990">
    <property type="entry name" value="GGDEF"/>
    <property type="match status" value="1"/>
</dbReference>
<dbReference type="SMART" id="SM00267">
    <property type="entry name" value="GGDEF"/>
    <property type="match status" value="1"/>
</dbReference>
<dbReference type="InterPro" id="IPR000160">
    <property type="entry name" value="GGDEF_dom"/>
</dbReference>
<dbReference type="SUPFAM" id="SSF52172">
    <property type="entry name" value="CheY-like"/>
    <property type="match status" value="2"/>
</dbReference>
<evidence type="ECO:0000259" key="5">
    <source>
        <dbReference type="PROSITE" id="PS50110"/>
    </source>
</evidence>
<proteinExistence type="predicted"/>
<dbReference type="EMBL" id="FOEG01000004">
    <property type="protein sequence ID" value="SEO90978.1"/>
    <property type="molecule type" value="Genomic_DNA"/>
</dbReference>
<dbReference type="InterPro" id="IPR029787">
    <property type="entry name" value="Nucleotide_cyclase"/>
</dbReference>
<sequence>MSDDTPEPRRAATPGSALGIVGLHRAWRQVGRDAAGITAFREKAGRLAETARRDGQRKTAELALMVEIMCAPIENGEEPVTDEFRNIVGNYLSALDRVQEEQGTEVVADTPSHGDVYLLADLSEPGMQELRRQLIHFGYQTTTLSSHRALREEVARHAPESVILDQDNLPDGFSLDSLIGELRAATSEKPQTLVISSRGDMGNRLRAARVGVQAYLVKPVSAHDLIDQLDKFAPARIPEPLNIMLVEDSRTQATYFGGLLEQAGMRVNIVSDPMNVLDALEEQATDLILMDMYMPQCDGNELAKVIRQVPRYASIPIVFLSSETQVDRQLDAMSRGGDDFLTKPIEPAHLIRSVAIRAERARQLRSLMVTDNLTGLLNHTRIKEELENEVGRTSRREGKLAFVMLDIDHFKSVNDTHGHPAGDTVIRSLARVLQQRLRRTDSIGRYGGEEFAIIMPDATAEQATRTLDGIRRSFASIRQEAGGEQFTVTFSAGVAAFPDYATPETLTMAADSALYKAKNAGRNRVIIT</sequence>
<organism evidence="7 8">
    <name type="scientific">Aquisalimonas asiatica</name>
    <dbReference type="NCBI Taxonomy" id="406100"/>
    <lineage>
        <taxon>Bacteria</taxon>
        <taxon>Pseudomonadati</taxon>
        <taxon>Pseudomonadota</taxon>
        <taxon>Gammaproteobacteria</taxon>
        <taxon>Chromatiales</taxon>
        <taxon>Ectothiorhodospiraceae</taxon>
        <taxon>Aquisalimonas</taxon>
    </lineage>
</organism>
<evidence type="ECO:0000256" key="3">
    <source>
        <dbReference type="ARBA" id="ARBA00034247"/>
    </source>
</evidence>
<dbReference type="InterPro" id="IPR043128">
    <property type="entry name" value="Rev_trsase/Diguanyl_cyclase"/>
</dbReference>
<dbReference type="EC" id="2.7.7.65" evidence="2"/>
<comment type="catalytic activity">
    <reaction evidence="3">
        <text>2 GTP = 3',3'-c-di-GMP + 2 diphosphate</text>
        <dbReference type="Rhea" id="RHEA:24898"/>
        <dbReference type="ChEBI" id="CHEBI:33019"/>
        <dbReference type="ChEBI" id="CHEBI:37565"/>
        <dbReference type="ChEBI" id="CHEBI:58805"/>
        <dbReference type="EC" id="2.7.7.65"/>
    </reaction>
</comment>
<dbReference type="Gene3D" id="3.40.50.2300">
    <property type="match status" value="2"/>
</dbReference>
<evidence type="ECO:0000313" key="8">
    <source>
        <dbReference type="Proteomes" id="UP000199657"/>
    </source>
</evidence>
<dbReference type="PROSITE" id="PS50887">
    <property type="entry name" value="GGDEF"/>
    <property type="match status" value="1"/>
</dbReference>
<dbReference type="GO" id="GO:0043709">
    <property type="term" value="P:cell adhesion involved in single-species biofilm formation"/>
    <property type="evidence" value="ECO:0007669"/>
    <property type="project" value="TreeGrafter"/>
</dbReference>
<dbReference type="FunFam" id="3.30.70.270:FF:000001">
    <property type="entry name" value="Diguanylate cyclase domain protein"/>
    <property type="match status" value="1"/>
</dbReference>
<reference evidence="7 8" key="1">
    <citation type="submission" date="2016-10" db="EMBL/GenBank/DDBJ databases">
        <authorList>
            <person name="de Groot N.N."/>
        </authorList>
    </citation>
    <scope>NUCLEOTIDE SEQUENCE [LARGE SCALE GENOMIC DNA]</scope>
    <source>
        <strain evidence="7 8">CGMCC 1.6291</strain>
    </source>
</reference>
<dbReference type="GO" id="GO:0052621">
    <property type="term" value="F:diguanylate cyclase activity"/>
    <property type="evidence" value="ECO:0007669"/>
    <property type="project" value="UniProtKB-EC"/>
</dbReference>
<evidence type="ECO:0000256" key="2">
    <source>
        <dbReference type="ARBA" id="ARBA00012528"/>
    </source>
</evidence>
<feature type="domain" description="Response regulatory" evidence="5">
    <location>
        <begin position="116"/>
        <end position="233"/>
    </location>
</feature>
<comment type="cofactor">
    <cofactor evidence="1">
        <name>Mg(2+)</name>
        <dbReference type="ChEBI" id="CHEBI:18420"/>
    </cofactor>
</comment>
<dbReference type="PANTHER" id="PTHR45138">
    <property type="entry name" value="REGULATORY COMPONENTS OF SENSORY TRANSDUCTION SYSTEM"/>
    <property type="match status" value="1"/>
</dbReference>
<dbReference type="Pfam" id="PF00072">
    <property type="entry name" value="Response_reg"/>
    <property type="match status" value="1"/>
</dbReference>
<feature type="modified residue" description="4-aspartylphosphate" evidence="4">
    <location>
        <position position="291"/>
    </location>
</feature>
<dbReference type="CDD" id="cd01949">
    <property type="entry name" value="GGDEF"/>
    <property type="match status" value="1"/>
</dbReference>
<dbReference type="NCBIfam" id="TIGR00254">
    <property type="entry name" value="GGDEF"/>
    <property type="match status" value="1"/>
</dbReference>
<dbReference type="InterPro" id="IPR001789">
    <property type="entry name" value="Sig_transdc_resp-reg_receiver"/>
</dbReference>
<evidence type="ECO:0000256" key="1">
    <source>
        <dbReference type="ARBA" id="ARBA00001946"/>
    </source>
</evidence>
<dbReference type="InterPro" id="IPR050469">
    <property type="entry name" value="Diguanylate_Cyclase"/>
</dbReference>
<dbReference type="Gene3D" id="3.30.70.270">
    <property type="match status" value="1"/>
</dbReference>
<dbReference type="GO" id="GO:1902201">
    <property type="term" value="P:negative regulation of bacterial-type flagellum-dependent cell motility"/>
    <property type="evidence" value="ECO:0007669"/>
    <property type="project" value="TreeGrafter"/>
</dbReference>
<dbReference type="SUPFAM" id="SSF55073">
    <property type="entry name" value="Nucleotide cyclase"/>
    <property type="match status" value="1"/>
</dbReference>
<keyword evidence="4" id="KW-0597">Phosphoprotein</keyword>
<keyword evidence="8" id="KW-1185">Reference proteome</keyword>
<dbReference type="CDD" id="cd00156">
    <property type="entry name" value="REC"/>
    <property type="match status" value="2"/>
</dbReference>
<feature type="modified residue" description="4-aspartylphosphate" evidence="4">
    <location>
        <position position="165"/>
    </location>
</feature>
<dbReference type="STRING" id="406100.SAMN04488052_104238"/>
<feature type="domain" description="Response regulatory" evidence="5">
    <location>
        <begin position="242"/>
        <end position="358"/>
    </location>
</feature>
<dbReference type="PANTHER" id="PTHR45138:SF9">
    <property type="entry name" value="DIGUANYLATE CYCLASE DGCM-RELATED"/>
    <property type="match status" value="1"/>
</dbReference>